<dbReference type="GO" id="GO:0004222">
    <property type="term" value="F:metalloendopeptidase activity"/>
    <property type="evidence" value="ECO:0007669"/>
    <property type="project" value="TreeGrafter"/>
</dbReference>
<dbReference type="STRING" id="1121117.SAMN02745977_00093"/>
<evidence type="ECO:0000256" key="2">
    <source>
        <dbReference type="ARBA" id="ARBA00022670"/>
    </source>
</evidence>
<organism evidence="8 9">
    <name type="scientific">Brachymonas denitrificans DSM 15123</name>
    <dbReference type="NCBI Taxonomy" id="1121117"/>
    <lineage>
        <taxon>Bacteria</taxon>
        <taxon>Pseudomonadati</taxon>
        <taxon>Pseudomonadota</taxon>
        <taxon>Betaproteobacteria</taxon>
        <taxon>Burkholderiales</taxon>
        <taxon>Comamonadaceae</taxon>
        <taxon>Brachymonas</taxon>
    </lineage>
</organism>
<dbReference type="CDD" id="cd12797">
    <property type="entry name" value="M23_peptidase"/>
    <property type="match status" value="1"/>
</dbReference>
<dbReference type="PANTHER" id="PTHR21666:SF288">
    <property type="entry name" value="CELL DIVISION PROTEIN YTFB"/>
    <property type="match status" value="1"/>
</dbReference>
<dbReference type="Gene3D" id="2.70.70.10">
    <property type="entry name" value="Glucose Permease (Domain IIA)"/>
    <property type="match status" value="1"/>
</dbReference>
<dbReference type="InterPro" id="IPR016047">
    <property type="entry name" value="M23ase_b-sheet_dom"/>
</dbReference>
<dbReference type="GO" id="GO:0006508">
    <property type="term" value="P:proteolysis"/>
    <property type="evidence" value="ECO:0007669"/>
    <property type="project" value="UniProtKB-KW"/>
</dbReference>
<dbReference type="Proteomes" id="UP000199531">
    <property type="component" value="Unassembled WGS sequence"/>
</dbReference>
<dbReference type="InterPro" id="IPR050570">
    <property type="entry name" value="Cell_wall_metabolism_enzyme"/>
</dbReference>
<accession>A0A1H8CXB6</accession>
<comment type="cofactor">
    <cofactor evidence="1">
        <name>Zn(2+)</name>
        <dbReference type="ChEBI" id="CHEBI:29105"/>
    </cofactor>
</comment>
<keyword evidence="2" id="KW-0645">Protease</keyword>
<proteinExistence type="predicted"/>
<keyword evidence="4" id="KW-0378">Hydrolase</keyword>
<dbReference type="AlphaFoldDB" id="A0A1H8CXB6"/>
<keyword evidence="3" id="KW-0479">Metal-binding</keyword>
<dbReference type="EMBL" id="FOCW01000001">
    <property type="protein sequence ID" value="SEM99656.1"/>
    <property type="molecule type" value="Genomic_DNA"/>
</dbReference>
<keyword evidence="9" id="KW-1185">Reference proteome</keyword>
<dbReference type="SUPFAM" id="SSF51261">
    <property type="entry name" value="Duplicated hybrid motif"/>
    <property type="match status" value="1"/>
</dbReference>
<evidence type="ECO:0000313" key="8">
    <source>
        <dbReference type="EMBL" id="SEM99656.1"/>
    </source>
</evidence>
<keyword evidence="6" id="KW-0482">Metalloprotease</keyword>
<dbReference type="InterPro" id="IPR011055">
    <property type="entry name" value="Dup_hybrid_motif"/>
</dbReference>
<gene>
    <name evidence="8" type="ORF">SAMN02745977_00093</name>
</gene>
<name>A0A1H8CXB6_9BURK</name>
<evidence type="ECO:0000256" key="3">
    <source>
        <dbReference type="ARBA" id="ARBA00022723"/>
    </source>
</evidence>
<reference evidence="8 9" key="1">
    <citation type="submission" date="2016-10" db="EMBL/GenBank/DDBJ databases">
        <authorList>
            <person name="de Groot N.N."/>
        </authorList>
    </citation>
    <scope>NUCLEOTIDE SEQUENCE [LARGE SCALE GENOMIC DNA]</scope>
    <source>
        <strain evidence="8 9">DSM 15123</strain>
    </source>
</reference>
<evidence type="ECO:0000256" key="1">
    <source>
        <dbReference type="ARBA" id="ARBA00001947"/>
    </source>
</evidence>
<evidence type="ECO:0000256" key="6">
    <source>
        <dbReference type="ARBA" id="ARBA00023049"/>
    </source>
</evidence>
<evidence type="ECO:0000313" key="9">
    <source>
        <dbReference type="Proteomes" id="UP000199531"/>
    </source>
</evidence>
<evidence type="ECO:0000256" key="5">
    <source>
        <dbReference type="ARBA" id="ARBA00022833"/>
    </source>
</evidence>
<protein>
    <submittedName>
        <fullName evidence="8">Peptidase family M23</fullName>
    </submittedName>
</protein>
<evidence type="ECO:0000259" key="7">
    <source>
        <dbReference type="Pfam" id="PF01551"/>
    </source>
</evidence>
<dbReference type="Pfam" id="PF01551">
    <property type="entry name" value="Peptidase_M23"/>
    <property type="match status" value="1"/>
</dbReference>
<keyword evidence="5" id="KW-0862">Zinc</keyword>
<sequence>MAADVNAVPAPQSGASAPAISPVTDAEVAELAARKLLIPVDGVKAAQLQDTYTQSRSNGRLHEAIDIMAPAGTPVRAVENGRIVKLFNSAAGGITVYQFDPASQYGYYYAHLQGYAEGLQEGQEVRRGDVIGYVGSTGNADAAAPHLHFAAFKLGPERNWWRGAYLNPYRLWR</sequence>
<evidence type="ECO:0000256" key="4">
    <source>
        <dbReference type="ARBA" id="ARBA00022801"/>
    </source>
</evidence>
<dbReference type="PANTHER" id="PTHR21666">
    <property type="entry name" value="PEPTIDASE-RELATED"/>
    <property type="match status" value="1"/>
</dbReference>
<feature type="domain" description="M23ase beta-sheet core" evidence="7">
    <location>
        <begin position="61"/>
        <end position="153"/>
    </location>
</feature>
<dbReference type="GO" id="GO:0046872">
    <property type="term" value="F:metal ion binding"/>
    <property type="evidence" value="ECO:0007669"/>
    <property type="project" value="UniProtKB-KW"/>
</dbReference>